<feature type="non-terminal residue" evidence="2">
    <location>
        <position position="1"/>
    </location>
</feature>
<accession>A0A6A5U596</accession>
<organism evidence="2 3">
    <name type="scientific">Byssothecium circinans</name>
    <dbReference type="NCBI Taxonomy" id="147558"/>
    <lineage>
        <taxon>Eukaryota</taxon>
        <taxon>Fungi</taxon>
        <taxon>Dikarya</taxon>
        <taxon>Ascomycota</taxon>
        <taxon>Pezizomycotina</taxon>
        <taxon>Dothideomycetes</taxon>
        <taxon>Pleosporomycetidae</taxon>
        <taxon>Pleosporales</taxon>
        <taxon>Massarineae</taxon>
        <taxon>Massarinaceae</taxon>
        <taxon>Byssothecium</taxon>
    </lineage>
</organism>
<name>A0A6A5U596_9PLEO</name>
<sequence>SKQSAEVGRGEFSKPRVPRRRVSNESSKSEGAGEFRYYGRHANTWLFNDFSITDSVKKGWGKVF</sequence>
<feature type="region of interest" description="Disordered" evidence="1">
    <location>
        <begin position="1"/>
        <end position="30"/>
    </location>
</feature>
<proteinExistence type="predicted"/>
<evidence type="ECO:0000313" key="3">
    <source>
        <dbReference type="Proteomes" id="UP000800035"/>
    </source>
</evidence>
<dbReference type="Proteomes" id="UP000800035">
    <property type="component" value="Unassembled WGS sequence"/>
</dbReference>
<feature type="non-terminal residue" evidence="2">
    <location>
        <position position="64"/>
    </location>
</feature>
<evidence type="ECO:0000313" key="2">
    <source>
        <dbReference type="EMBL" id="KAF1960333.1"/>
    </source>
</evidence>
<gene>
    <name evidence="2" type="ORF">CC80DRAFT_390656</name>
</gene>
<dbReference type="OrthoDB" id="5089392at2759"/>
<reference evidence="2" key="1">
    <citation type="journal article" date="2020" name="Stud. Mycol.">
        <title>101 Dothideomycetes genomes: a test case for predicting lifestyles and emergence of pathogens.</title>
        <authorList>
            <person name="Haridas S."/>
            <person name="Albert R."/>
            <person name="Binder M."/>
            <person name="Bloem J."/>
            <person name="Labutti K."/>
            <person name="Salamov A."/>
            <person name="Andreopoulos B."/>
            <person name="Baker S."/>
            <person name="Barry K."/>
            <person name="Bills G."/>
            <person name="Bluhm B."/>
            <person name="Cannon C."/>
            <person name="Castanera R."/>
            <person name="Culley D."/>
            <person name="Daum C."/>
            <person name="Ezra D."/>
            <person name="Gonzalez J."/>
            <person name="Henrissat B."/>
            <person name="Kuo A."/>
            <person name="Liang C."/>
            <person name="Lipzen A."/>
            <person name="Lutzoni F."/>
            <person name="Magnuson J."/>
            <person name="Mondo S."/>
            <person name="Nolan M."/>
            <person name="Ohm R."/>
            <person name="Pangilinan J."/>
            <person name="Park H.-J."/>
            <person name="Ramirez L."/>
            <person name="Alfaro M."/>
            <person name="Sun H."/>
            <person name="Tritt A."/>
            <person name="Yoshinaga Y."/>
            <person name="Zwiers L.-H."/>
            <person name="Turgeon B."/>
            <person name="Goodwin S."/>
            <person name="Spatafora J."/>
            <person name="Crous P."/>
            <person name="Grigoriev I."/>
        </authorList>
    </citation>
    <scope>NUCLEOTIDE SEQUENCE</scope>
    <source>
        <strain evidence="2">CBS 675.92</strain>
    </source>
</reference>
<dbReference type="AlphaFoldDB" id="A0A6A5U596"/>
<evidence type="ECO:0000256" key="1">
    <source>
        <dbReference type="SAM" id="MobiDB-lite"/>
    </source>
</evidence>
<protein>
    <submittedName>
        <fullName evidence="2">Uncharacterized protein</fullName>
    </submittedName>
</protein>
<keyword evidence="3" id="KW-1185">Reference proteome</keyword>
<dbReference type="EMBL" id="ML976983">
    <property type="protein sequence ID" value="KAF1960333.1"/>
    <property type="molecule type" value="Genomic_DNA"/>
</dbReference>